<sequence length="160" mass="18388">VKADVNRTYALATEPQPDLSAWKDNILIWETARPYFYMRTTAEGRIIAGGHDEDNPKPLNSESERRKRTDKLYDRIKEHFPLFTGRLEYDWTAVFGESRDNLPFIGEDPKWPGVYYCLGYGGNGTVYSMIAANLLLNLIRGEEHPISHIVRLDRPSLESV</sequence>
<protein>
    <submittedName>
        <fullName evidence="2">FAD-binding oxidoreductase</fullName>
    </submittedName>
</protein>
<dbReference type="Gene3D" id="3.50.50.60">
    <property type="entry name" value="FAD/NAD(P)-binding domain"/>
    <property type="match status" value="1"/>
</dbReference>
<dbReference type="PANTHER" id="PTHR13847">
    <property type="entry name" value="SARCOSINE DEHYDROGENASE-RELATED"/>
    <property type="match status" value="1"/>
</dbReference>
<dbReference type="Pfam" id="PF01266">
    <property type="entry name" value="DAO"/>
    <property type="match status" value="1"/>
</dbReference>
<dbReference type="Gene3D" id="3.30.9.10">
    <property type="entry name" value="D-Amino Acid Oxidase, subunit A, domain 2"/>
    <property type="match status" value="1"/>
</dbReference>
<gene>
    <name evidence="2" type="ORF">K0U00_27725</name>
</gene>
<keyword evidence="3" id="KW-1185">Reference proteome</keyword>
<feature type="non-terminal residue" evidence="2">
    <location>
        <position position="1"/>
    </location>
</feature>
<dbReference type="InterPro" id="IPR036188">
    <property type="entry name" value="FAD/NAD-bd_sf"/>
</dbReference>
<reference evidence="2 3" key="1">
    <citation type="submission" date="2021-07" db="EMBL/GenBank/DDBJ databases">
        <title>Paenibacillus radiodurans sp. nov., isolated from the southeastern edge of Tengger Desert.</title>
        <authorList>
            <person name="Zhang G."/>
        </authorList>
    </citation>
    <scope>NUCLEOTIDE SEQUENCE [LARGE SCALE GENOMIC DNA]</scope>
    <source>
        <strain evidence="2 3">CCM 7311</strain>
    </source>
</reference>
<evidence type="ECO:0000313" key="2">
    <source>
        <dbReference type="EMBL" id="MBW7457835.1"/>
    </source>
</evidence>
<dbReference type="Proteomes" id="UP001519887">
    <property type="component" value="Unassembled WGS sequence"/>
</dbReference>
<comment type="caution">
    <text evidence="2">The sequence shown here is derived from an EMBL/GenBank/DDBJ whole genome shotgun (WGS) entry which is preliminary data.</text>
</comment>
<evidence type="ECO:0000259" key="1">
    <source>
        <dbReference type="Pfam" id="PF01266"/>
    </source>
</evidence>
<dbReference type="PANTHER" id="PTHR13847:SF201">
    <property type="entry name" value="PUTATIBE OXIDOREDUCTASE"/>
    <property type="match status" value="1"/>
</dbReference>
<evidence type="ECO:0000313" key="3">
    <source>
        <dbReference type="Proteomes" id="UP001519887"/>
    </source>
</evidence>
<proteinExistence type="predicted"/>
<accession>A0ABS7CAU7</accession>
<dbReference type="InterPro" id="IPR006076">
    <property type="entry name" value="FAD-dep_OxRdtase"/>
</dbReference>
<feature type="domain" description="FAD dependent oxidoreductase" evidence="1">
    <location>
        <begin position="7"/>
        <end position="135"/>
    </location>
</feature>
<organism evidence="2 3">
    <name type="scientific">Paenibacillus sepulcri</name>
    <dbReference type="NCBI Taxonomy" id="359917"/>
    <lineage>
        <taxon>Bacteria</taxon>
        <taxon>Bacillati</taxon>
        <taxon>Bacillota</taxon>
        <taxon>Bacilli</taxon>
        <taxon>Bacillales</taxon>
        <taxon>Paenibacillaceae</taxon>
        <taxon>Paenibacillus</taxon>
    </lineage>
</organism>
<name>A0ABS7CAU7_9BACL</name>
<dbReference type="EMBL" id="JAHZIK010000980">
    <property type="protein sequence ID" value="MBW7457835.1"/>
    <property type="molecule type" value="Genomic_DNA"/>
</dbReference>